<comment type="caution">
    <text evidence="13">Lacks conserved residue(s) required for the propagation of feature annotation.</text>
</comment>
<feature type="binding site" evidence="13">
    <location>
        <position position="389"/>
    </location>
    <ligand>
        <name>Zn(2+)</name>
        <dbReference type="ChEBI" id="CHEBI:29105"/>
        <note>catalytic</note>
    </ligand>
</feature>
<comment type="subcellular location">
    <subcellularLocation>
        <location evidence="13">Cytoplasm</location>
    </subcellularLocation>
</comment>
<evidence type="ECO:0000256" key="8">
    <source>
        <dbReference type="ARBA" id="ARBA00022840"/>
    </source>
</evidence>
<dbReference type="InterPro" id="IPR012675">
    <property type="entry name" value="Beta-grasp_dom_sf"/>
</dbReference>
<keyword evidence="17" id="KW-1185">Reference proteome</keyword>
<evidence type="ECO:0000256" key="10">
    <source>
        <dbReference type="ARBA" id="ARBA00022917"/>
    </source>
</evidence>
<dbReference type="PANTHER" id="PTHR11451:SF56">
    <property type="entry name" value="THREONINE--TRNA LIGASE 1"/>
    <property type="match status" value="1"/>
</dbReference>
<dbReference type="Pfam" id="PF00587">
    <property type="entry name" value="tRNA-synt_2b"/>
    <property type="match status" value="1"/>
</dbReference>
<dbReference type="FunFam" id="3.10.20.30:FF:000005">
    <property type="entry name" value="Threonine--tRNA ligase"/>
    <property type="match status" value="1"/>
</dbReference>
<dbReference type="InterPro" id="IPR012676">
    <property type="entry name" value="TGS-like"/>
</dbReference>
<keyword evidence="5 13" id="KW-0479">Metal-binding</keyword>
<dbReference type="GO" id="GO:0005737">
    <property type="term" value="C:cytoplasm"/>
    <property type="evidence" value="ECO:0007669"/>
    <property type="project" value="UniProtKB-SubCell"/>
</dbReference>
<dbReference type="OrthoDB" id="9802304at2"/>
<evidence type="ECO:0000259" key="14">
    <source>
        <dbReference type="PROSITE" id="PS50862"/>
    </source>
</evidence>
<dbReference type="EMBL" id="VLKI01000010">
    <property type="protein sequence ID" value="TWH84896.1"/>
    <property type="molecule type" value="Genomic_DNA"/>
</dbReference>
<evidence type="ECO:0000256" key="7">
    <source>
        <dbReference type="ARBA" id="ARBA00022833"/>
    </source>
</evidence>
<dbReference type="HAMAP" id="MF_00184">
    <property type="entry name" value="Thr_tRNA_synth"/>
    <property type="match status" value="1"/>
</dbReference>
<dbReference type="InterPro" id="IPR018163">
    <property type="entry name" value="Thr/Ala-tRNA-synth_IIc_edit"/>
</dbReference>
<evidence type="ECO:0000259" key="15">
    <source>
        <dbReference type="PROSITE" id="PS51880"/>
    </source>
</evidence>
<dbReference type="Gene3D" id="3.30.980.10">
    <property type="entry name" value="Threonyl-trna Synthetase, Chain A, domain 2"/>
    <property type="match status" value="1"/>
</dbReference>
<dbReference type="InterPro" id="IPR002320">
    <property type="entry name" value="Thr-tRNA-ligase_IIa"/>
</dbReference>
<evidence type="ECO:0000256" key="11">
    <source>
        <dbReference type="ARBA" id="ARBA00023146"/>
    </source>
</evidence>
<dbReference type="CDD" id="cd00860">
    <property type="entry name" value="ThrRS_anticodon"/>
    <property type="match status" value="1"/>
</dbReference>
<dbReference type="RefSeq" id="WP_144543545.1">
    <property type="nucleotide sequence ID" value="NZ_CBCSDC010000003.1"/>
</dbReference>
<dbReference type="GO" id="GO:0006435">
    <property type="term" value="P:threonyl-tRNA aminoacylation"/>
    <property type="evidence" value="ECO:0007669"/>
    <property type="project" value="UniProtKB-UniRule"/>
</dbReference>
<keyword evidence="6 13" id="KW-0547">Nucleotide-binding</keyword>
<dbReference type="SMART" id="SM00863">
    <property type="entry name" value="tRNA_SAD"/>
    <property type="match status" value="1"/>
</dbReference>
<gene>
    <name evidence="13" type="primary">thrS</name>
    <name evidence="16" type="ORF">IQ19_03487</name>
</gene>
<keyword evidence="4 13" id="KW-0436">Ligase</keyword>
<keyword evidence="7 13" id="KW-0862">Zinc</keyword>
<feature type="domain" description="TGS" evidence="15">
    <location>
        <begin position="1"/>
        <end position="64"/>
    </location>
</feature>
<protein>
    <recommendedName>
        <fullName evidence="13">Threonine--tRNA ligase</fullName>
        <ecNumber evidence="13">6.1.1.3</ecNumber>
    </recommendedName>
    <alternativeName>
        <fullName evidence="13">Threonyl-tRNA synthetase</fullName>
        <shortName evidence="13">ThrRS</shortName>
    </alternativeName>
</protein>
<dbReference type="InterPro" id="IPR004154">
    <property type="entry name" value="Anticodon-bd"/>
</dbReference>
<comment type="cofactor">
    <cofactor evidence="13">
        <name>Zn(2+)</name>
        <dbReference type="ChEBI" id="CHEBI:29105"/>
    </cofactor>
    <text evidence="13">Binds 1 zinc ion per subunit.</text>
</comment>
<feature type="domain" description="Aminoacyl-transfer RNA synthetases class-II family profile" evidence="14">
    <location>
        <begin position="245"/>
        <end position="542"/>
    </location>
</feature>
<dbReference type="FunFam" id="3.40.50.800:FF:000001">
    <property type="entry name" value="Threonine--tRNA ligase"/>
    <property type="match status" value="1"/>
</dbReference>
<evidence type="ECO:0000313" key="16">
    <source>
        <dbReference type="EMBL" id="TWH84896.1"/>
    </source>
</evidence>
<dbReference type="GO" id="GO:0004829">
    <property type="term" value="F:threonine-tRNA ligase activity"/>
    <property type="evidence" value="ECO:0007669"/>
    <property type="project" value="UniProtKB-UniRule"/>
</dbReference>
<dbReference type="SUPFAM" id="SSF55186">
    <property type="entry name" value="ThrRS/AlaRS common domain"/>
    <property type="match status" value="1"/>
</dbReference>
<keyword evidence="2 13" id="KW-0963">Cytoplasm</keyword>
<name>A0A562JP03_9BACI</name>
<evidence type="ECO:0000256" key="4">
    <source>
        <dbReference type="ARBA" id="ARBA00022598"/>
    </source>
</evidence>
<evidence type="ECO:0000313" key="17">
    <source>
        <dbReference type="Proteomes" id="UP000318667"/>
    </source>
</evidence>
<dbReference type="GO" id="GO:0016740">
    <property type="term" value="F:transferase activity"/>
    <property type="evidence" value="ECO:0007669"/>
    <property type="project" value="UniProtKB-ARBA"/>
</dbReference>
<dbReference type="FunFam" id="3.30.54.20:FF:000002">
    <property type="entry name" value="Threonine--tRNA ligase"/>
    <property type="match status" value="1"/>
</dbReference>
<dbReference type="PROSITE" id="PS51880">
    <property type="entry name" value="TGS"/>
    <property type="match status" value="1"/>
</dbReference>
<dbReference type="GO" id="GO:0046872">
    <property type="term" value="F:metal ion binding"/>
    <property type="evidence" value="ECO:0007669"/>
    <property type="project" value="UniProtKB-KW"/>
</dbReference>
<dbReference type="GO" id="GO:0140096">
    <property type="term" value="F:catalytic activity, acting on a protein"/>
    <property type="evidence" value="ECO:0007669"/>
    <property type="project" value="UniProtKB-ARBA"/>
</dbReference>
<dbReference type="GO" id="GO:0000049">
    <property type="term" value="F:tRNA binding"/>
    <property type="evidence" value="ECO:0007669"/>
    <property type="project" value="UniProtKB-KW"/>
</dbReference>
<dbReference type="GO" id="GO:0005524">
    <property type="term" value="F:ATP binding"/>
    <property type="evidence" value="ECO:0007669"/>
    <property type="project" value="UniProtKB-UniRule"/>
</dbReference>
<dbReference type="PROSITE" id="PS50862">
    <property type="entry name" value="AA_TRNA_LIGASE_II"/>
    <property type="match status" value="1"/>
</dbReference>
<keyword evidence="8 13" id="KW-0067">ATP-binding</keyword>
<evidence type="ECO:0000256" key="13">
    <source>
        <dbReference type="HAMAP-Rule" id="MF_00184"/>
    </source>
</evidence>
<evidence type="ECO:0000256" key="6">
    <source>
        <dbReference type="ARBA" id="ARBA00022741"/>
    </source>
</evidence>
<dbReference type="GeneID" id="65404630"/>
<dbReference type="CDD" id="cd00771">
    <property type="entry name" value="ThrRS_core"/>
    <property type="match status" value="1"/>
</dbReference>
<keyword evidence="11 13" id="KW-0030">Aminoacyl-tRNA synthetase</keyword>
<evidence type="ECO:0000256" key="9">
    <source>
        <dbReference type="ARBA" id="ARBA00022884"/>
    </source>
</evidence>
<dbReference type="PRINTS" id="PR01047">
    <property type="entry name" value="TRNASYNTHTHR"/>
</dbReference>
<dbReference type="EC" id="6.1.1.3" evidence="13"/>
<evidence type="ECO:0000256" key="1">
    <source>
        <dbReference type="ARBA" id="ARBA00008226"/>
    </source>
</evidence>
<evidence type="ECO:0000256" key="5">
    <source>
        <dbReference type="ARBA" id="ARBA00022723"/>
    </source>
</evidence>
<dbReference type="Pfam" id="PF03129">
    <property type="entry name" value="HGTP_anticodon"/>
    <property type="match status" value="1"/>
</dbReference>
<comment type="similarity">
    <text evidence="1 13">Belongs to the class-II aminoacyl-tRNA synthetase family.</text>
</comment>
<dbReference type="InterPro" id="IPR033728">
    <property type="entry name" value="ThrRS_core"/>
</dbReference>
<sequence>MSEVVKVSFPDGAVKEFPKGTTTEDIAASISPGLKKKAIAGSLDGEMYDLRRPIEKDGAIEIVTPDSSDALEVLRHSTAHLMAQAIKRLYKNVKLGVGPVIEGGFYYDIDLEESLSPEDLPVIEKEMKKIINENIDIVRKEVSRNEAVEMYKEIGDEYKLELIEAIPEEETVTIYEQGEFFDLCRGVHVPSTGKLKEFKLLSIAGAYWRGDSDNKMLQRIYGTAFFKKEDLAEHLRLLEEAKERDHRKIGKELNLFMNSQKVGQGLPLWLPKGATIRRNIERYIVDKEERLGYNHVYTPIMGSVDLYKTSGHWDHYQEDMFPVMEMDNEQLVLRPMNCPHHMMIYKNGIHSYRELPIRIAELGTMHRYEMSGALSGLQRVRGMTLNDAHIFVRPDQIKEEFKRVVHLILEVYKDFDINDYSFRLSYRDPQDTEKYFDDDEMWEKAQAMLKEAMDEIGLDYFEADGEAAFYGPKLDVQVKTALGKDETLSTVQLDFLLPERFDLTYVGEDGKPHRPVVIHRGVVSTMERFVAFLIEEYKGAFPTWLAPVQVQVIPVSPDVHFDYAKQVQEQLQAEGFRVELDDRNEKIGYKIREAQMQKTPYMLVVGDNEVAEKAVNVRKYGEQKSETVPFEDFISALNAEVKR</sequence>
<dbReference type="InterPro" id="IPR004095">
    <property type="entry name" value="TGS"/>
</dbReference>
<evidence type="ECO:0000256" key="12">
    <source>
        <dbReference type="ARBA" id="ARBA00049515"/>
    </source>
</evidence>
<dbReference type="InterPro" id="IPR006195">
    <property type="entry name" value="aa-tRNA-synth_II"/>
</dbReference>
<dbReference type="NCBIfam" id="TIGR00418">
    <property type="entry name" value="thrS"/>
    <property type="match status" value="1"/>
</dbReference>
<feature type="binding site" evidence="13">
    <location>
        <position position="338"/>
    </location>
    <ligand>
        <name>Zn(2+)</name>
        <dbReference type="ChEBI" id="CHEBI:29105"/>
        <note>catalytic</note>
    </ligand>
</feature>
<dbReference type="SUPFAM" id="SSF52954">
    <property type="entry name" value="Class II aaRS ABD-related"/>
    <property type="match status" value="1"/>
</dbReference>
<dbReference type="Proteomes" id="UP000318667">
    <property type="component" value="Unassembled WGS sequence"/>
</dbReference>
<dbReference type="InterPro" id="IPR012947">
    <property type="entry name" value="tRNA_SAD"/>
</dbReference>
<dbReference type="AlphaFoldDB" id="A0A562JP03"/>
<dbReference type="Gene3D" id="3.10.20.30">
    <property type="match status" value="1"/>
</dbReference>
<dbReference type="InterPro" id="IPR036621">
    <property type="entry name" value="Anticodon-bd_dom_sf"/>
</dbReference>
<comment type="catalytic activity">
    <reaction evidence="12 13">
        <text>tRNA(Thr) + L-threonine + ATP = L-threonyl-tRNA(Thr) + AMP + diphosphate + H(+)</text>
        <dbReference type="Rhea" id="RHEA:24624"/>
        <dbReference type="Rhea" id="RHEA-COMP:9670"/>
        <dbReference type="Rhea" id="RHEA-COMP:9704"/>
        <dbReference type="ChEBI" id="CHEBI:15378"/>
        <dbReference type="ChEBI" id="CHEBI:30616"/>
        <dbReference type="ChEBI" id="CHEBI:33019"/>
        <dbReference type="ChEBI" id="CHEBI:57926"/>
        <dbReference type="ChEBI" id="CHEBI:78442"/>
        <dbReference type="ChEBI" id="CHEBI:78534"/>
        <dbReference type="ChEBI" id="CHEBI:456215"/>
        <dbReference type="EC" id="6.1.1.3"/>
    </reaction>
</comment>
<dbReference type="PANTHER" id="PTHR11451">
    <property type="entry name" value="THREONINE-TRNA LIGASE"/>
    <property type="match status" value="1"/>
</dbReference>
<reference evidence="16 17" key="1">
    <citation type="journal article" date="2015" name="Stand. Genomic Sci.">
        <title>Genomic Encyclopedia of Bacterial and Archaeal Type Strains, Phase III: the genomes of soil and plant-associated and newly described type strains.</title>
        <authorList>
            <person name="Whitman W.B."/>
            <person name="Woyke T."/>
            <person name="Klenk H.P."/>
            <person name="Zhou Y."/>
            <person name="Lilburn T.G."/>
            <person name="Beck B.J."/>
            <person name="De Vos P."/>
            <person name="Vandamme P."/>
            <person name="Eisen J.A."/>
            <person name="Garrity G."/>
            <person name="Hugenholtz P."/>
            <person name="Kyrpides N.C."/>
        </authorList>
    </citation>
    <scope>NUCLEOTIDE SEQUENCE [LARGE SCALE GENOMIC DNA]</scope>
    <source>
        <strain evidence="16 17">CGMCC 1.10115</strain>
    </source>
</reference>
<dbReference type="Gene3D" id="3.30.930.10">
    <property type="entry name" value="Bira Bifunctional Protein, Domain 2"/>
    <property type="match status" value="1"/>
</dbReference>
<dbReference type="Pfam" id="PF07973">
    <property type="entry name" value="tRNA_SAD"/>
    <property type="match status" value="1"/>
</dbReference>
<accession>A0A562JP03</accession>
<comment type="caution">
    <text evidence="16">The sequence shown here is derived from an EMBL/GenBank/DDBJ whole genome shotgun (WGS) entry which is preliminary data.</text>
</comment>
<proteinExistence type="inferred from homology"/>
<organism evidence="16 17">
    <name type="scientific">Cytobacillus oceanisediminis</name>
    <dbReference type="NCBI Taxonomy" id="665099"/>
    <lineage>
        <taxon>Bacteria</taxon>
        <taxon>Bacillati</taxon>
        <taxon>Bacillota</taxon>
        <taxon>Bacilli</taxon>
        <taxon>Bacillales</taxon>
        <taxon>Bacillaceae</taxon>
        <taxon>Cytobacillus</taxon>
    </lineage>
</organism>
<dbReference type="FunFam" id="3.30.980.10:FF:000005">
    <property type="entry name" value="Threonyl-tRNA synthetase, mitochondrial"/>
    <property type="match status" value="1"/>
</dbReference>
<evidence type="ECO:0000256" key="3">
    <source>
        <dbReference type="ARBA" id="ARBA00022555"/>
    </source>
</evidence>
<dbReference type="InterPro" id="IPR045864">
    <property type="entry name" value="aa-tRNA-synth_II/BPL/LPL"/>
</dbReference>
<dbReference type="FunFam" id="3.30.930.10:FF:000002">
    <property type="entry name" value="Threonine--tRNA ligase"/>
    <property type="match status" value="1"/>
</dbReference>
<dbReference type="SUPFAM" id="SSF55681">
    <property type="entry name" value="Class II aaRS and biotin synthetases"/>
    <property type="match status" value="1"/>
</dbReference>
<keyword evidence="9 13" id="KW-0694">RNA-binding</keyword>
<keyword evidence="3 13" id="KW-0820">tRNA-binding</keyword>
<dbReference type="Pfam" id="PF02824">
    <property type="entry name" value="TGS"/>
    <property type="match status" value="1"/>
</dbReference>
<comment type="subunit">
    <text evidence="13">Homodimer.</text>
</comment>
<dbReference type="InterPro" id="IPR002314">
    <property type="entry name" value="aa-tRNA-synt_IIb"/>
</dbReference>
<dbReference type="CDD" id="cd01667">
    <property type="entry name" value="TGS_ThrRS"/>
    <property type="match status" value="1"/>
</dbReference>
<keyword evidence="10 13" id="KW-0648">Protein biosynthesis</keyword>
<feature type="binding site" evidence="13">
    <location>
        <position position="519"/>
    </location>
    <ligand>
        <name>Zn(2+)</name>
        <dbReference type="ChEBI" id="CHEBI:29105"/>
        <note>catalytic</note>
    </ligand>
</feature>
<evidence type="ECO:0000256" key="2">
    <source>
        <dbReference type="ARBA" id="ARBA00022490"/>
    </source>
</evidence>
<dbReference type="InterPro" id="IPR047246">
    <property type="entry name" value="ThrRS_anticodon"/>
</dbReference>
<dbReference type="SUPFAM" id="SSF81271">
    <property type="entry name" value="TGS-like"/>
    <property type="match status" value="1"/>
</dbReference>
<dbReference type="Gene3D" id="3.30.54.20">
    <property type="match status" value="1"/>
</dbReference>
<dbReference type="Gene3D" id="3.40.50.800">
    <property type="entry name" value="Anticodon-binding domain"/>
    <property type="match status" value="1"/>
</dbReference>